<dbReference type="Proteomes" id="UP001056535">
    <property type="component" value="Chromosome"/>
</dbReference>
<dbReference type="RefSeq" id="WP_252620045.1">
    <property type="nucleotide sequence ID" value="NZ_CP099490.1"/>
</dbReference>
<organism evidence="3 4">
    <name type="scientific">Ornithinimicrobium cryptoxanthini</name>
    <dbReference type="NCBI Taxonomy" id="2934161"/>
    <lineage>
        <taxon>Bacteria</taxon>
        <taxon>Bacillati</taxon>
        <taxon>Actinomycetota</taxon>
        <taxon>Actinomycetes</taxon>
        <taxon>Micrococcales</taxon>
        <taxon>Ornithinimicrobiaceae</taxon>
        <taxon>Ornithinimicrobium</taxon>
    </lineage>
</organism>
<evidence type="ECO:0000256" key="1">
    <source>
        <dbReference type="SAM" id="MobiDB-lite"/>
    </source>
</evidence>
<accession>A0ABY4YG87</accession>
<protein>
    <recommendedName>
        <fullName evidence="5">Lipoprotein</fullName>
    </recommendedName>
</protein>
<dbReference type="PROSITE" id="PS51257">
    <property type="entry name" value="PROKAR_LIPOPROTEIN"/>
    <property type="match status" value="1"/>
</dbReference>
<reference evidence="3" key="1">
    <citation type="submission" date="2022-06" db="EMBL/GenBank/DDBJ databases">
        <title>Ornithinimicrobium JY.X270.</title>
        <authorList>
            <person name="Huang Y."/>
        </authorList>
    </citation>
    <scope>NUCLEOTIDE SEQUENCE</scope>
    <source>
        <strain evidence="3">JY.X270</strain>
    </source>
</reference>
<sequence>MKLSHAALALALSSSLVLSACTDSDDTESTDSVSSTTAADGADDSTSTTGGTGDNATSTGDAAPTTGDASTATGDAATSTDDGKITAPAAGAGVISVEEAESVAAQLMRTAADSQVVDVDEAAELNEQAFVGSELLAATAATTLRDAGLTPVIDYAPSGANVLAISRDDGESPAFMVVQSVPESGLPELHLMVSQDGGENWKIGWSAPMLAGTKVGTFDPRSEGSTILRDTRGELSNYPSGVVDKLFEILDYPFAEDRPDFRTNDYGPQVRKATEAQAASVSEQATMTSTHALRADTLRTIELEDGSAIMFPVLERTSAFDVKSGMILKPPTAFTHLTGDDTITDSAKMKTLVFLAVHIRTDGGAPEIIAAREQVVSASGS</sequence>
<feature type="signal peptide" evidence="2">
    <location>
        <begin position="1"/>
        <end position="20"/>
    </location>
</feature>
<evidence type="ECO:0000313" key="4">
    <source>
        <dbReference type="Proteomes" id="UP001056535"/>
    </source>
</evidence>
<proteinExistence type="predicted"/>
<feature type="chain" id="PRO_5045306832" description="Lipoprotein" evidence="2">
    <location>
        <begin position="21"/>
        <end position="381"/>
    </location>
</feature>
<gene>
    <name evidence="3" type="ORF">NF557_13505</name>
</gene>
<evidence type="ECO:0008006" key="5">
    <source>
        <dbReference type="Google" id="ProtNLM"/>
    </source>
</evidence>
<feature type="region of interest" description="Disordered" evidence="1">
    <location>
        <begin position="22"/>
        <end position="84"/>
    </location>
</feature>
<evidence type="ECO:0000313" key="3">
    <source>
        <dbReference type="EMBL" id="USQ75619.1"/>
    </source>
</evidence>
<evidence type="ECO:0000256" key="2">
    <source>
        <dbReference type="SAM" id="SignalP"/>
    </source>
</evidence>
<dbReference type="EMBL" id="CP099490">
    <property type="protein sequence ID" value="USQ75619.1"/>
    <property type="molecule type" value="Genomic_DNA"/>
</dbReference>
<feature type="compositionally biased region" description="Low complexity" evidence="1">
    <location>
        <begin position="30"/>
        <end position="80"/>
    </location>
</feature>
<keyword evidence="2" id="KW-0732">Signal</keyword>
<keyword evidence="4" id="KW-1185">Reference proteome</keyword>
<name>A0ABY4YG87_9MICO</name>